<name>A0AAX6HH34_IRIPA</name>
<proteinExistence type="predicted"/>
<protein>
    <submittedName>
        <fullName evidence="2">Extensin</fullName>
    </submittedName>
</protein>
<accession>A0AAX6HH34</accession>
<dbReference type="EMBL" id="JANAVB010022285">
    <property type="protein sequence ID" value="KAJ6824292.1"/>
    <property type="molecule type" value="Genomic_DNA"/>
</dbReference>
<dbReference type="AlphaFoldDB" id="A0AAX6HH34"/>
<keyword evidence="3" id="KW-1185">Reference proteome</keyword>
<sequence>MLISSELERCPAWRCCEDPRGSRERSDPVGLEAAQEAVANGKEGEVVMARWLGGAVLDGANDGGTAL</sequence>
<evidence type="ECO:0000313" key="1">
    <source>
        <dbReference type="EMBL" id="KAJ6824292.1"/>
    </source>
</evidence>
<comment type="caution">
    <text evidence="2">The sequence shown here is derived from an EMBL/GenBank/DDBJ whole genome shotgun (WGS) entry which is preliminary data.</text>
</comment>
<dbReference type="EMBL" id="JANAVB010009596">
    <property type="protein sequence ID" value="KAJ6839998.1"/>
    <property type="molecule type" value="Genomic_DNA"/>
</dbReference>
<reference evidence="2" key="1">
    <citation type="journal article" date="2023" name="GigaByte">
        <title>Genome assembly of the bearded iris, Iris pallida Lam.</title>
        <authorList>
            <person name="Bruccoleri R.E."/>
            <person name="Oakeley E.J."/>
            <person name="Faust A.M.E."/>
            <person name="Altorfer M."/>
            <person name="Dessus-Babus S."/>
            <person name="Burckhardt D."/>
            <person name="Oertli M."/>
            <person name="Naumann U."/>
            <person name="Petersen F."/>
            <person name="Wong J."/>
        </authorList>
    </citation>
    <scope>NUCLEOTIDE SEQUENCE</scope>
    <source>
        <strain evidence="2">GSM-AAB239-AS_SAM_17_03QT</strain>
    </source>
</reference>
<gene>
    <name evidence="1" type="ORF">M6B38_102755</name>
    <name evidence="2" type="ORF">M6B38_312170</name>
</gene>
<organism evidence="2 3">
    <name type="scientific">Iris pallida</name>
    <name type="common">Sweet iris</name>
    <dbReference type="NCBI Taxonomy" id="29817"/>
    <lineage>
        <taxon>Eukaryota</taxon>
        <taxon>Viridiplantae</taxon>
        <taxon>Streptophyta</taxon>
        <taxon>Embryophyta</taxon>
        <taxon>Tracheophyta</taxon>
        <taxon>Spermatophyta</taxon>
        <taxon>Magnoliopsida</taxon>
        <taxon>Liliopsida</taxon>
        <taxon>Asparagales</taxon>
        <taxon>Iridaceae</taxon>
        <taxon>Iridoideae</taxon>
        <taxon>Irideae</taxon>
        <taxon>Iris</taxon>
    </lineage>
</organism>
<evidence type="ECO:0000313" key="3">
    <source>
        <dbReference type="Proteomes" id="UP001140949"/>
    </source>
</evidence>
<evidence type="ECO:0000313" key="2">
    <source>
        <dbReference type="EMBL" id="KAJ6839998.1"/>
    </source>
</evidence>
<dbReference type="Proteomes" id="UP001140949">
    <property type="component" value="Unassembled WGS sequence"/>
</dbReference>
<reference evidence="2" key="2">
    <citation type="submission" date="2023-04" db="EMBL/GenBank/DDBJ databases">
        <authorList>
            <person name="Bruccoleri R.E."/>
            <person name="Oakeley E.J."/>
            <person name="Faust A.-M."/>
            <person name="Dessus-Babus S."/>
            <person name="Altorfer M."/>
            <person name="Burckhardt D."/>
            <person name="Oertli M."/>
            <person name="Naumann U."/>
            <person name="Petersen F."/>
            <person name="Wong J."/>
        </authorList>
    </citation>
    <scope>NUCLEOTIDE SEQUENCE</scope>
    <source>
        <strain evidence="2">GSM-AAB239-AS_SAM_17_03QT</strain>
        <tissue evidence="2">Leaf</tissue>
    </source>
</reference>